<dbReference type="EMBL" id="ML986768">
    <property type="protein sequence ID" value="KAF2258344.1"/>
    <property type="molecule type" value="Genomic_DNA"/>
</dbReference>
<dbReference type="PANTHER" id="PTHR43872">
    <property type="entry name" value="MONOOXYGENASE, PUTATIVE (AFU_ORTHOLOGUE AFUA_8G02570)-RELATED"/>
    <property type="match status" value="1"/>
</dbReference>
<keyword evidence="4" id="KW-0521">NADP</keyword>
<dbReference type="PANTHER" id="PTHR43872:SF1">
    <property type="entry name" value="MONOOXYGENASE, PUTATIVE (AFU_ORTHOLOGUE AFUA_8G02570)-RELATED"/>
    <property type="match status" value="1"/>
</dbReference>
<sequence>MNGHANGHAASTFGYDVLVIGAGIAGINAGYRLQTALPDYSYAILEGRHELGGTWSLFKYPGIRSDSDLHTFGFSFNPWLKPNSIATGESIIEYLNETVSKFGIDRHIQYNHKVTSADWSSDQQQWRLEVDYEGHTKIYHAKFVIMGTGYYDYEKPLEAKIPGLDNFQGKAVHTQFWPEDLDYKGKKIVVIGSGATTITLVPALVDGGAAKVTQLQRSPSYVMNSPQKKPGEYAWYERVLPRALALWVTRMKFILIPYLFYLFCRKFPNSARNLLRKEAKSVLPEGFPMDPHFQPSYNPWDQRLCFCPDNDFFKSFESGRAEIITDTIRSVVKDGIELNSGHKVDADIIVTATGLNVQVCGKIAISVDKQPVDVSSQWLWRHTMLTNVPNLGVLIGYINASWTLGADSSCLLLTRLLTYMRNNGYTKTTPSISESEKQNPRPVLGLTSTYLKNAFKALPHAGNSGPWLPRENYFKDYWAATRADLRKGLNFEKVST</sequence>
<evidence type="ECO:0000256" key="2">
    <source>
        <dbReference type="ARBA" id="ARBA00022630"/>
    </source>
</evidence>
<evidence type="ECO:0000256" key="3">
    <source>
        <dbReference type="ARBA" id="ARBA00022827"/>
    </source>
</evidence>
<dbReference type="Proteomes" id="UP000800093">
    <property type="component" value="Unassembled WGS sequence"/>
</dbReference>
<proteinExistence type="predicted"/>
<dbReference type="AlphaFoldDB" id="A0A9P4N135"/>
<keyword evidence="8" id="KW-1185">Reference proteome</keyword>
<dbReference type="Gene3D" id="3.50.50.60">
    <property type="entry name" value="FAD/NAD(P)-binding domain"/>
    <property type="match status" value="2"/>
</dbReference>
<dbReference type="PRINTS" id="PR00368">
    <property type="entry name" value="FADPNR"/>
</dbReference>
<evidence type="ECO:0000313" key="8">
    <source>
        <dbReference type="Proteomes" id="UP000800093"/>
    </source>
</evidence>
<comment type="cofactor">
    <cofactor evidence="1">
        <name>FAD</name>
        <dbReference type="ChEBI" id="CHEBI:57692"/>
    </cofactor>
</comment>
<dbReference type="SUPFAM" id="SSF51905">
    <property type="entry name" value="FAD/NAD(P)-binding domain"/>
    <property type="match status" value="1"/>
</dbReference>
<reference evidence="8" key="1">
    <citation type="journal article" date="2020" name="Stud. Mycol.">
        <title>101 Dothideomycetes genomes: A test case for predicting lifestyles and emergence of pathogens.</title>
        <authorList>
            <person name="Haridas S."/>
            <person name="Albert R."/>
            <person name="Binder M."/>
            <person name="Bloem J."/>
            <person name="LaButti K."/>
            <person name="Salamov A."/>
            <person name="Andreopoulos B."/>
            <person name="Baker S."/>
            <person name="Barry K."/>
            <person name="Bills G."/>
            <person name="Bluhm B."/>
            <person name="Cannon C."/>
            <person name="Castanera R."/>
            <person name="Culley D."/>
            <person name="Daum C."/>
            <person name="Ezra D."/>
            <person name="Gonzalez J."/>
            <person name="Henrissat B."/>
            <person name="Kuo A."/>
            <person name="Liang C."/>
            <person name="Lipzen A."/>
            <person name="Lutzoni F."/>
            <person name="Magnuson J."/>
            <person name="Mondo S."/>
            <person name="Nolan M."/>
            <person name="Ohm R."/>
            <person name="Pangilinan J."/>
            <person name="Park H.-J."/>
            <person name="Ramirez L."/>
            <person name="Alfaro M."/>
            <person name="Sun H."/>
            <person name="Tritt A."/>
            <person name="Yoshinaga Y."/>
            <person name="Zwiers L.-H."/>
            <person name="Turgeon B."/>
            <person name="Goodwin S."/>
            <person name="Spatafora J."/>
            <person name="Crous P."/>
            <person name="Grigoriev I."/>
        </authorList>
    </citation>
    <scope>NUCLEOTIDE SEQUENCE [LARGE SCALE GENOMIC DNA]</scope>
    <source>
        <strain evidence="8">CBS 304.66</strain>
    </source>
</reference>
<evidence type="ECO:0000256" key="1">
    <source>
        <dbReference type="ARBA" id="ARBA00001974"/>
    </source>
</evidence>
<evidence type="ECO:0000256" key="6">
    <source>
        <dbReference type="ARBA" id="ARBA00023033"/>
    </source>
</evidence>
<keyword evidence="2" id="KW-0285">Flavoprotein</keyword>
<gene>
    <name evidence="7" type="ORF">CC78DRAFT_537874</name>
</gene>
<name>A0A9P4N135_9PLEO</name>
<keyword evidence="6" id="KW-0503">Monooxygenase</keyword>
<dbReference type="FunFam" id="3.50.50.60:FF:000228">
    <property type="entry name" value="FAD-containing monooxygenase EthA"/>
    <property type="match status" value="1"/>
</dbReference>
<dbReference type="InterPro" id="IPR036188">
    <property type="entry name" value="FAD/NAD-bd_sf"/>
</dbReference>
<dbReference type="OrthoDB" id="66881at2759"/>
<dbReference type="Pfam" id="PF13738">
    <property type="entry name" value="Pyr_redox_3"/>
    <property type="match status" value="1"/>
</dbReference>
<accession>A0A9P4N135</accession>
<evidence type="ECO:0000256" key="5">
    <source>
        <dbReference type="ARBA" id="ARBA00023002"/>
    </source>
</evidence>
<dbReference type="InterPro" id="IPR051820">
    <property type="entry name" value="FAD-binding_MO"/>
</dbReference>
<dbReference type="GO" id="GO:0004497">
    <property type="term" value="F:monooxygenase activity"/>
    <property type="evidence" value="ECO:0007669"/>
    <property type="project" value="UniProtKB-KW"/>
</dbReference>
<evidence type="ECO:0000313" key="7">
    <source>
        <dbReference type="EMBL" id="KAF2258344.1"/>
    </source>
</evidence>
<keyword evidence="5" id="KW-0560">Oxidoreductase</keyword>
<organism evidence="7 8">
    <name type="scientific">Lojkania enalia</name>
    <dbReference type="NCBI Taxonomy" id="147567"/>
    <lineage>
        <taxon>Eukaryota</taxon>
        <taxon>Fungi</taxon>
        <taxon>Dikarya</taxon>
        <taxon>Ascomycota</taxon>
        <taxon>Pezizomycotina</taxon>
        <taxon>Dothideomycetes</taxon>
        <taxon>Pleosporomycetidae</taxon>
        <taxon>Pleosporales</taxon>
        <taxon>Pleosporales incertae sedis</taxon>
        <taxon>Lojkania</taxon>
    </lineage>
</organism>
<keyword evidence="3" id="KW-0274">FAD</keyword>
<evidence type="ECO:0000256" key="4">
    <source>
        <dbReference type="ARBA" id="ARBA00022857"/>
    </source>
</evidence>
<comment type="caution">
    <text evidence="7">The sequence shown here is derived from an EMBL/GenBank/DDBJ whole genome shotgun (WGS) entry which is preliminary data.</text>
</comment>
<protein>
    <submittedName>
        <fullName evidence="7">FAD/NAD(P)-binding domain-containing protein</fullName>
    </submittedName>
</protein>